<feature type="domain" description="EGF-like" evidence="19">
    <location>
        <begin position="458"/>
        <end position="493"/>
    </location>
</feature>
<evidence type="ECO:0000256" key="15">
    <source>
        <dbReference type="RuleBase" id="RU280815"/>
    </source>
</evidence>
<keyword evidence="2 15" id="KW-0217">Developmental protein</keyword>
<feature type="disulfide bond" evidence="13">
    <location>
        <begin position="483"/>
        <end position="492"/>
    </location>
</feature>
<dbReference type="Pfam" id="PF07657">
    <property type="entry name" value="MNNL"/>
    <property type="match status" value="1"/>
</dbReference>
<dbReference type="CDD" id="cd00054">
    <property type="entry name" value="EGF_CA"/>
    <property type="match status" value="6"/>
</dbReference>
<dbReference type="PROSITE" id="PS01186">
    <property type="entry name" value="EGF_2"/>
    <property type="match status" value="7"/>
</dbReference>
<dbReference type="Pfam" id="PF00008">
    <property type="entry name" value="EGF"/>
    <property type="match status" value="4"/>
</dbReference>
<dbReference type="GO" id="GO:0008380">
    <property type="term" value="P:RNA splicing"/>
    <property type="evidence" value="ECO:0007669"/>
    <property type="project" value="UniProtKB-KW"/>
</dbReference>
<dbReference type="PANTHER" id="PTHR13161:SF4">
    <property type="entry name" value="CLK4-ASSOCIATING SERINE_ARGININE RICH PROTEIN"/>
    <property type="match status" value="1"/>
</dbReference>
<dbReference type="InterPro" id="IPR019147">
    <property type="entry name" value="SWAP_N_domain"/>
</dbReference>
<evidence type="ECO:0000256" key="1">
    <source>
        <dbReference type="ARBA" id="ARBA00004479"/>
    </source>
</evidence>
<dbReference type="Gene3D" id="2.10.25.10">
    <property type="entry name" value="Laminin"/>
    <property type="match status" value="8"/>
</dbReference>
<dbReference type="InterPro" id="IPR011651">
    <property type="entry name" value="Notch_ligand_N"/>
</dbReference>
<dbReference type="GO" id="GO:0005509">
    <property type="term" value="F:calcium ion binding"/>
    <property type="evidence" value="ECO:0007669"/>
    <property type="project" value="InterPro"/>
</dbReference>
<keyword evidence="22" id="KW-1185">Reference proteome</keyword>
<feature type="compositionally biased region" description="Low complexity" evidence="16">
    <location>
        <begin position="1136"/>
        <end position="1155"/>
    </location>
</feature>
<name>A0AA88SVF8_CHASR</name>
<dbReference type="InterPro" id="IPR000152">
    <property type="entry name" value="EGF-type_Asp/Asn_hydroxyl_site"/>
</dbReference>
<evidence type="ECO:0000259" key="20">
    <source>
        <dbReference type="PROSITE" id="PS51051"/>
    </source>
</evidence>
<dbReference type="PROSITE" id="PS01187">
    <property type="entry name" value="EGF_CA"/>
    <property type="match status" value="1"/>
</dbReference>
<feature type="domain" description="EGF-like" evidence="19">
    <location>
        <begin position="304"/>
        <end position="342"/>
    </location>
</feature>
<feature type="domain" description="EGF-like" evidence="19">
    <location>
        <begin position="495"/>
        <end position="531"/>
    </location>
</feature>
<evidence type="ECO:0000256" key="7">
    <source>
        <dbReference type="ARBA" id="ARBA00022976"/>
    </source>
</evidence>
<keyword evidence="8 15" id="KW-1133">Transmembrane helix</keyword>
<feature type="domain" description="EGF-like" evidence="19">
    <location>
        <begin position="344"/>
        <end position="380"/>
    </location>
</feature>
<feature type="compositionally biased region" description="Basic residues" evidence="16">
    <location>
        <begin position="1156"/>
        <end position="1165"/>
    </location>
</feature>
<dbReference type="FunFam" id="2.10.25.10:FF:000018">
    <property type="entry name" value="Delta-like 1"/>
    <property type="match status" value="1"/>
</dbReference>
<feature type="compositionally biased region" description="Basic and acidic residues" evidence="16">
    <location>
        <begin position="1343"/>
        <end position="1357"/>
    </location>
</feature>
<dbReference type="FunFam" id="2.10.25.140:FF:000001">
    <property type="entry name" value="Delta-like protein"/>
    <property type="match status" value="1"/>
</dbReference>
<feature type="compositionally biased region" description="Basic residues" evidence="16">
    <location>
        <begin position="1227"/>
        <end position="1237"/>
    </location>
</feature>
<evidence type="ECO:0000256" key="9">
    <source>
        <dbReference type="ARBA" id="ARBA00023136"/>
    </source>
</evidence>
<gene>
    <name evidence="21" type="ORF">Q5P01_010285</name>
</gene>
<evidence type="ECO:0000256" key="5">
    <source>
        <dbReference type="ARBA" id="ARBA00022692"/>
    </source>
</evidence>
<dbReference type="SMART" id="SM01141">
    <property type="entry name" value="DRY_EERY"/>
    <property type="match status" value="1"/>
</dbReference>
<feature type="disulfide bond" evidence="14">
    <location>
        <begin position="228"/>
        <end position="237"/>
    </location>
</feature>
<feature type="region of interest" description="Disordered" evidence="16">
    <location>
        <begin position="1025"/>
        <end position="1415"/>
    </location>
</feature>
<dbReference type="SMART" id="SM00179">
    <property type="entry name" value="EGF_CA"/>
    <property type="match status" value="7"/>
</dbReference>
<evidence type="ECO:0000313" key="22">
    <source>
        <dbReference type="Proteomes" id="UP001187415"/>
    </source>
</evidence>
<proteinExistence type="predicted"/>
<dbReference type="PANTHER" id="PTHR13161">
    <property type="entry name" value="SPLICING FACTOR SUPPRESSOR OF WHITE APRICOT"/>
    <property type="match status" value="1"/>
</dbReference>
<feature type="domain" description="DSL" evidence="20">
    <location>
        <begin position="193"/>
        <end position="237"/>
    </location>
</feature>
<dbReference type="Pfam" id="PF09750">
    <property type="entry name" value="DRY_EERY"/>
    <property type="match status" value="1"/>
</dbReference>
<keyword evidence="3 13" id="KW-0245">EGF-like domain</keyword>
<evidence type="ECO:0000256" key="12">
    <source>
        <dbReference type="ARBA" id="ARBA00023187"/>
    </source>
</evidence>
<feature type="disulfide bond" evidence="13">
    <location>
        <begin position="408"/>
        <end position="417"/>
    </location>
</feature>
<feature type="region of interest" description="Disordered" evidence="16">
    <location>
        <begin position="935"/>
        <end position="968"/>
    </location>
</feature>
<feature type="compositionally biased region" description="Acidic residues" evidence="16">
    <location>
        <begin position="950"/>
        <end position="968"/>
    </location>
</feature>
<keyword evidence="15 18" id="KW-0732">Signal</keyword>
<feature type="compositionally biased region" description="Basic and acidic residues" evidence="16">
    <location>
        <begin position="1055"/>
        <end position="1078"/>
    </location>
</feature>
<reference evidence="21" key="1">
    <citation type="submission" date="2023-07" db="EMBL/GenBank/DDBJ databases">
        <title>Chromosome-level Genome Assembly of Striped Snakehead (Channa striata).</title>
        <authorList>
            <person name="Liu H."/>
        </authorList>
    </citation>
    <scope>NUCLEOTIDE SEQUENCE</scope>
    <source>
        <strain evidence="21">Gz</strain>
        <tissue evidence="21">Muscle</tissue>
    </source>
</reference>
<evidence type="ECO:0000256" key="18">
    <source>
        <dbReference type="SAM" id="SignalP"/>
    </source>
</evidence>
<keyword evidence="5 15" id="KW-0812">Transmembrane</keyword>
<feature type="disulfide bond" evidence="13">
    <location>
        <begin position="370"/>
        <end position="379"/>
    </location>
</feature>
<dbReference type="GO" id="GO:0031017">
    <property type="term" value="P:exocrine pancreas development"/>
    <property type="evidence" value="ECO:0007669"/>
    <property type="project" value="UniProtKB-ARBA"/>
</dbReference>
<dbReference type="PROSITE" id="PS51051">
    <property type="entry name" value="DSL"/>
    <property type="match status" value="1"/>
</dbReference>
<organism evidence="21 22">
    <name type="scientific">Channa striata</name>
    <name type="common">Snakehead murrel</name>
    <name type="synonym">Ophicephalus striatus</name>
    <dbReference type="NCBI Taxonomy" id="64152"/>
    <lineage>
        <taxon>Eukaryota</taxon>
        <taxon>Metazoa</taxon>
        <taxon>Chordata</taxon>
        <taxon>Craniata</taxon>
        <taxon>Vertebrata</taxon>
        <taxon>Euteleostomi</taxon>
        <taxon>Actinopterygii</taxon>
        <taxon>Neopterygii</taxon>
        <taxon>Teleostei</taxon>
        <taxon>Neoteleostei</taxon>
        <taxon>Acanthomorphata</taxon>
        <taxon>Anabantaria</taxon>
        <taxon>Anabantiformes</taxon>
        <taxon>Channoidei</taxon>
        <taxon>Channidae</taxon>
        <taxon>Channa</taxon>
    </lineage>
</organism>
<dbReference type="InterPro" id="IPR009030">
    <property type="entry name" value="Growth_fac_rcpt_cys_sf"/>
</dbReference>
<comment type="subcellular location">
    <subcellularLocation>
        <location evidence="1 15">Membrane</location>
        <topology evidence="1 15">Single-pass type I membrane protein</topology>
    </subcellularLocation>
</comment>
<feature type="disulfide bond" evidence="13">
    <location>
        <begin position="521"/>
        <end position="530"/>
    </location>
</feature>
<dbReference type="EMBL" id="JAUPFM010000007">
    <property type="protein sequence ID" value="KAK2847286.1"/>
    <property type="molecule type" value="Genomic_DNA"/>
</dbReference>
<dbReference type="Proteomes" id="UP001187415">
    <property type="component" value="Unassembled WGS sequence"/>
</dbReference>
<dbReference type="PROSITE" id="PS00022">
    <property type="entry name" value="EGF_1"/>
    <property type="match status" value="8"/>
</dbReference>
<feature type="disulfide bond" evidence="13">
    <location>
        <begin position="332"/>
        <end position="341"/>
    </location>
</feature>
<feature type="chain" id="PRO_5041737261" description="Delta-like protein" evidence="18">
    <location>
        <begin position="33"/>
        <end position="1415"/>
    </location>
</feature>
<feature type="disulfide bond" evidence="13">
    <location>
        <begin position="462"/>
        <end position="472"/>
    </location>
</feature>
<feature type="signal peptide" evidence="18">
    <location>
        <begin position="1"/>
        <end position="32"/>
    </location>
</feature>
<dbReference type="SMART" id="SM00181">
    <property type="entry name" value="EGF"/>
    <property type="match status" value="9"/>
</dbReference>
<keyword evidence="11" id="KW-0325">Glycoprotein</keyword>
<dbReference type="Gene3D" id="2.10.25.140">
    <property type="match status" value="1"/>
</dbReference>
<evidence type="ECO:0000259" key="19">
    <source>
        <dbReference type="PROSITE" id="PS50026"/>
    </source>
</evidence>
<keyword evidence="7" id="KW-0914">Notch signaling pathway</keyword>
<feature type="disulfide bond" evidence="13">
    <location>
        <begin position="446"/>
        <end position="455"/>
    </location>
</feature>
<feature type="compositionally biased region" description="Basic and acidic residues" evidence="16">
    <location>
        <begin position="1206"/>
        <end position="1226"/>
    </location>
</feature>
<dbReference type="GO" id="GO:0016020">
    <property type="term" value="C:membrane"/>
    <property type="evidence" value="ECO:0007669"/>
    <property type="project" value="UniProtKB-SubCell"/>
</dbReference>
<keyword evidence="10 13" id="KW-1015">Disulfide bond</keyword>
<dbReference type="InterPro" id="IPR040397">
    <property type="entry name" value="SWAP"/>
</dbReference>
<evidence type="ECO:0000256" key="13">
    <source>
        <dbReference type="PROSITE-ProRule" id="PRU00076"/>
    </source>
</evidence>
<dbReference type="GO" id="GO:0007219">
    <property type="term" value="P:Notch signaling pathway"/>
    <property type="evidence" value="ECO:0007669"/>
    <property type="project" value="UniProtKB-KW"/>
</dbReference>
<keyword evidence="6 15" id="KW-0677">Repeat</keyword>
<feature type="domain" description="EGF-like" evidence="19">
    <location>
        <begin position="382"/>
        <end position="418"/>
    </location>
</feature>
<dbReference type="GO" id="GO:0006397">
    <property type="term" value="P:mRNA processing"/>
    <property type="evidence" value="ECO:0007669"/>
    <property type="project" value="UniProtKB-KW"/>
</dbReference>
<feature type="compositionally biased region" description="Low complexity" evidence="16">
    <location>
        <begin position="1261"/>
        <end position="1271"/>
    </location>
</feature>
<feature type="compositionally biased region" description="Basic and acidic residues" evidence="16">
    <location>
        <begin position="1365"/>
        <end position="1381"/>
    </location>
</feature>
<feature type="disulfide bond" evidence="14">
    <location>
        <begin position="208"/>
        <end position="220"/>
    </location>
</feature>
<evidence type="ECO:0000256" key="16">
    <source>
        <dbReference type="SAM" id="MobiDB-lite"/>
    </source>
</evidence>
<evidence type="ECO:0000256" key="10">
    <source>
        <dbReference type="ARBA" id="ARBA00023157"/>
    </source>
</evidence>
<feature type="compositionally biased region" description="Basic residues" evidence="16">
    <location>
        <begin position="1173"/>
        <end position="1189"/>
    </location>
</feature>
<evidence type="ECO:0000256" key="11">
    <source>
        <dbReference type="ARBA" id="ARBA00023180"/>
    </source>
</evidence>
<evidence type="ECO:0000256" key="4">
    <source>
        <dbReference type="ARBA" id="ARBA00022664"/>
    </source>
</evidence>
<evidence type="ECO:0000256" key="17">
    <source>
        <dbReference type="SAM" id="Phobius"/>
    </source>
</evidence>
<dbReference type="InterPro" id="IPR018097">
    <property type="entry name" value="EGF_Ca-bd_CS"/>
</dbReference>
<dbReference type="InterPro" id="IPR001881">
    <property type="entry name" value="EGF-like_Ca-bd_dom"/>
</dbReference>
<dbReference type="FunFam" id="2.10.25.10:FF:000294">
    <property type="entry name" value="Delta-like protein"/>
    <property type="match status" value="1"/>
</dbReference>
<feature type="compositionally biased region" description="Basic residues" evidence="16">
    <location>
        <begin position="1030"/>
        <end position="1046"/>
    </location>
</feature>
<dbReference type="SMART" id="SM00051">
    <property type="entry name" value="DSL"/>
    <property type="match status" value="1"/>
</dbReference>
<dbReference type="Pfam" id="PF21700">
    <property type="entry name" value="EGF_DL_JAG"/>
    <property type="match status" value="2"/>
</dbReference>
<sequence>MDVAGRRRGHPHLRRALLLLVALSMQTQAVCAVGTFELQIRHFQNPHGLLQTGDCCDLQASGGQHCSARDQCDTFFHACLKEYQARVVPTGTCTFGSGSTGILGGNTQSLHHRGHDRGGGEDGTNGHIVIPFKYAWPKSFSLVLEALDFDNDTSESGQLIERILLSSMLNSGEQWQTYRHHGRTLSLEYRLRFRCDSNYYGPICNKLCRARDDFFGHFNCDPSGAKVCMEGWTGPECQKAVCTQGCHQIHGSCNVPAECKCNYGWKGSLCDQCVTFPGCVHGSCTGPWQCVCDVNWGGLLCDKDLNYCGTHHPCKNGGTCTNTEPNEYKCECQEGFRGRNCDIVEHACLSSPCMNGATCVEDPTGFSCICMDGWTGKTCADALSQCDRSPCGRGATCQEVPGGHRCLCPPGWTGRTCQLDTNECEMNICVHARSCRNLIGGYLCDCLPGWTGPSCDIRNSSCHGLCLNGGHCEDQVSGSRCLCPPGFSGKHCQNSSSPCDSGPCLNGGQCVEDGRLAACNCPVGYSGHFCETALDPCNPNPCHQGLPCHSTEGGYICACPEGYYGDECMSFKNPCTGQHCPGAMSDMTHGGVSFYMILVGVLALVTVCGCVACAFLLSHLHRRQKKQQAIPQEEGINNQREFVNLIRNVDHPVPLMPPTTPLAHPPTTAPISRCYEEIELTLPPSPVPSHPSPALKPAHGPKMDISNREREKLNRFHYTDNQELEFEIEQEACRAPPASSADPKPSECVLVVSKTAAVPRRAPTPSGAVMWQEARKHERKLRGMMVDYKRRGERRREYYEKIKKDPAQFLQVHGRAYKIHLDPAVALAAESPINMMPWQGDVNNMIDRFDVRAHLDYIPTYTPPLLSTTTPEQEMEERKCNYERYRGLVQNDFANISEEQCLYQIYLDELYGGLQKPNEDEKKKLAEKKATIGYTYEDSTVAEPEPQSDKDEENSDNSESEEDEGIPDIDVEVDVDELNQEQVLDINKMATTYGMAEGDFVRMLRKDKEEVEAIKHAKALEAEKAMYSGRRSRRQRREFREKRLKGRQISPPSYARRDSPTYDPYKRPESESSSESRSRSRSPGPEKITFITSFGGSDDEAAAATQTTAPHSGHAPSNLQHPAGHSRGSRRRRSSSSHSPSSSSRSSSQSSSRSSSRSRRARRGRGGRDGRRSRSRSRSRRRSRSHSRGRGGNGGSGSWRRRDRTRSRSNDRDRERERDRDRDRRRYSARRRTRSRSSSRQGGSSRRGGRSSGGHRRGDSGSRSPSHSPSRTNHSPSPAHRGAQTSTTAVSDKLRKADTAGGKETGAAKPKMTPQERLKLRMQKALNKQSKADKKAAQVKIQQQEHKRQEREGELRAMARKIRMKERERREKERDEWERQYGRQSNSPSPSKYGREYNSYRRRSRSRSRSPYYRY</sequence>
<dbReference type="InterPro" id="IPR001774">
    <property type="entry name" value="DSL"/>
</dbReference>
<keyword evidence="4" id="KW-0507">mRNA processing</keyword>
<accession>A0AA88SVF8</accession>
<dbReference type="SUPFAM" id="SSF57196">
    <property type="entry name" value="EGF/Laminin"/>
    <property type="match status" value="1"/>
</dbReference>
<evidence type="ECO:0000256" key="6">
    <source>
        <dbReference type="ARBA" id="ARBA00022737"/>
    </source>
</evidence>
<keyword evidence="12" id="KW-0508">mRNA splicing</keyword>
<dbReference type="InterPro" id="IPR000742">
    <property type="entry name" value="EGF"/>
</dbReference>
<evidence type="ECO:0000256" key="8">
    <source>
        <dbReference type="ARBA" id="ARBA00022989"/>
    </source>
</evidence>
<keyword evidence="9 15" id="KW-0472">Membrane</keyword>
<dbReference type="Gene3D" id="2.60.40.3510">
    <property type="match status" value="1"/>
</dbReference>
<evidence type="ECO:0000256" key="3">
    <source>
        <dbReference type="ARBA" id="ARBA00022536"/>
    </source>
</evidence>
<evidence type="ECO:0000256" key="14">
    <source>
        <dbReference type="PROSITE-ProRule" id="PRU00377"/>
    </source>
</evidence>
<comment type="caution">
    <text evidence="13">Lacks conserved residue(s) required for the propagation of feature annotation.</text>
</comment>
<evidence type="ECO:0000313" key="21">
    <source>
        <dbReference type="EMBL" id="KAK2847286.1"/>
    </source>
</evidence>
<feature type="domain" description="EGF-like" evidence="19">
    <location>
        <begin position="420"/>
        <end position="456"/>
    </location>
</feature>
<dbReference type="FunFam" id="2.10.25.10:FF:000146">
    <property type="entry name" value="Putative neurogenic locus notch"/>
    <property type="match status" value="1"/>
</dbReference>
<dbReference type="PROSITE" id="PS50026">
    <property type="entry name" value="EGF_3"/>
    <property type="match status" value="7"/>
</dbReference>
<comment type="function">
    <text evidence="15">Putative Notch ligand involved in the mediation of Notch signaling.</text>
</comment>
<dbReference type="SUPFAM" id="SSF57184">
    <property type="entry name" value="Growth factor receptor domain"/>
    <property type="match status" value="2"/>
</dbReference>
<evidence type="ECO:0000256" key="2">
    <source>
        <dbReference type="ARBA" id="ARBA00022473"/>
    </source>
</evidence>
<protein>
    <recommendedName>
        <fullName evidence="15">Delta-like protein</fullName>
    </recommendedName>
</protein>
<feature type="disulfide bond" evidence="13">
    <location>
        <begin position="559"/>
        <end position="568"/>
    </location>
</feature>
<feature type="domain" description="EGF-like" evidence="19">
    <location>
        <begin position="533"/>
        <end position="569"/>
    </location>
</feature>
<feature type="disulfide bond" evidence="14">
    <location>
        <begin position="195"/>
        <end position="204"/>
    </location>
</feature>
<dbReference type="InterPro" id="IPR013032">
    <property type="entry name" value="EGF-like_CS"/>
</dbReference>
<comment type="caution">
    <text evidence="21">The sequence shown here is derived from an EMBL/GenBank/DDBJ whole genome shotgun (WGS) entry which is preliminary data.</text>
</comment>
<dbReference type="Pfam" id="PF12661">
    <property type="entry name" value="hEGF"/>
    <property type="match status" value="2"/>
</dbReference>
<dbReference type="FunFam" id="2.10.25.10:FF:000095">
    <property type="entry name" value="Notch, isoform B"/>
    <property type="match status" value="2"/>
</dbReference>
<dbReference type="Pfam" id="PF01414">
    <property type="entry name" value="DSL"/>
    <property type="match status" value="1"/>
</dbReference>
<feature type="transmembrane region" description="Helical" evidence="17">
    <location>
        <begin position="594"/>
        <end position="617"/>
    </location>
</feature>
<dbReference type="PROSITE" id="PS00010">
    <property type="entry name" value="ASX_HYDROXYL"/>
    <property type="match status" value="1"/>
</dbReference>